<dbReference type="PROSITE" id="PS50089">
    <property type="entry name" value="ZF_RING_2"/>
    <property type="match status" value="1"/>
</dbReference>
<dbReference type="GO" id="GO:0008270">
    <property type="term" value="F:zinc ion binding"/>
    <property type="evidence" value="ECO:0007669"/>
    <property type="project" value="UniProtKB-KW"/>
</dbReference>
<name>A0A1X9VNX8_9VIRU</name>
<evidence type="ECO:0000256" key="4">
    <source>
        <dbReference type="ARBA" id="ARBA00022801"/>
    </source>
</evidence>
<keyword evidence="7" id="KW-0067">ATP-binding</keyword>
<reference evidence="10" key="1">
    <citation type="journal article" date="2017" name="ISME J.">
        <title>Genomic exploration of individual giant ocean viruses.</title>
        <authorList>
            <person name="Wilson W.H."/>
            <person name="Gilg I.C."/>
            <person name="Moniruzzaman M."/>
            <person name="Field E.K."/>
            <person name="Koren S."/>
            <person name="LeCleir G.R."/>
            <person name="Martinez Martinez J."/>
            <person name="Poulton N.J."/>
            <person name="Swan B.K."/>
            <person name="Stepanauskas R."/>
            <person name="Wilhelm S.W."/>
        </authorList>
    </citation>
    <scope>NUCLEOTIDE SEQUENCE</scope>
</reference>
<dbReference type="InterPro" id="IPR027417">
    <property type="entry name" value="P-loop_NTPase"/>
</dbReference>
<dbReference type="Pfam" id="PF00097">
    <property type="entry name" value="zf-C3HC4"/>
    <property type="match status" value="1"/>
</dbReference>
<dbReference type="Gene3D" id="3.30.40.10">
    <property type="entry name" value="Zinc/RING finger domain, C3HC4 (zinc finger)"/>
    <property type="match status" value="1"/>
</dbReference>
<keyword evidence="5" id="KW-0347">Helicase</keyword>
<dbReference type="GO" id="GO:0008094">
    <property type="term" value="F:ATP-dependent activity, acting on DNA"/>
    <property type="evidence" value="ECO:0007669"/>
    <property type="project" value="TreeGrafter"/>
</dbReference>
<keyword evidence="3 8" id="KW-0863">Zinc-finger</keyword>
<evidence type="ECO:0000259" key="9">
    <source>
        <dbReference type="PROSITE" id="PS50089"/>
    </source>
</evidence>
<evidence type="ECO:0000256" key="7">
    <source>
        <dbReference type="ARBA" id="ARBA00022840"/>
    </source>
</evidence>
<dbReference type="InterPro" id="IPR050628">
    <property type="entry name" value="SNF2_RAD54_helicase_TF"/>
</dbReference>
<dbReference type="InterPro" id="IPR000330">
    <property type="entry name" value="SNF2_N"/>
</dbReference>
<dbReference type="PANTHER" id="PTHR45626">
    <property type="entry name" value="TRANSCRIPTION TERMINATION FACTOR 2-RELATED"/>
    <property type="match status" value="1"/>
</dbReference>
<keyword evidence="1" id="KW-0479">Metal-binding</keyword>
<dbReference type="InterPro" id="IPR017907">
    <property type="entry name" value="Znf_RING_CS"/>
</dbReference>
<dbReference type="GO" id="GO:0006281">
    <property type="term" value="P:DNA repair"/>
    <property type="evidence" value="ECO:0007669"/>
    <property type="project" value="TreeGrafter"/>
</dbReference>
<accession>A0A1X9VNX8</accession>
<keyword evidence="6" id="KW-0862">Zinc</keyword>
<dbReference type="SMART" id="SM00490">
    <property type="entry name" value="HELICc"/>
    <property type="match status" value="1"/>
</dbReference>
<dbReference type="GO" id="GO:0005524">
    <property type="term" value="F:ATP binding"/>
    <property type="evidence" value="ECO:0007669"/>
    <property type="project" value="UniProtKB-KW"/>
</dbReference>
<sequence>MELVIPNVLEGDLEYKCHELRYKNTYIKVIYKRFNLRYDVASRSYTMVIEPCRNLLFNFSILVMNSLRMVLECEKIMETVSVPNDTVDVFGDLELPLFDYQKSDVLWMEGIENKVSSGGIKVSDYIALGDKIYSEEFEILPTMVDRTPVYIKGGNYINEVGLGKSVSVLSLIKRSLDLEYRGKFDTNESLCNYKFKTNVKKHMFCEKVTKGGKMYCTQHLRNAFQDTRRIYPNGDYVTRYKEGRFMSNATLIFCPSHLVKQWMGEVKKFFGDSLRVLTIVNVLNLENIVLHELLGIDIVIISNGVLPKINAQGVRNRGVPLDSDVFTNIFCWDCIQFKRIVYDESHELCEKLGQRSILNSDYIWNVSGTPLPNTYYNYLMNLEILSGVDYRYYINTIDYDTVKSIYRRNTKDSVKLKITNVSESIEWVDFLKVERDIYESYKLSTGNKITKDLVQLCCHPELISSTVGLLKECNSLEEISEKLLSSNVRDLDRLRVGLENYRRDLRDVDFDAKRHIRRMITELTNRIVSKESLTNYLRRSIEELKSESKEYDCAICLGEFDEKIGILPCGHKFCGECILECIGQKKCPTCKTPASKKDLLVYSQSGSGIGSGSVVKEELSEIQVLAKELKSSKLACIVNYITKLGDTDKCVIFSQWSLLLKKMGKQLKEIGIECEFCEGTVYQRTSSISRFVNNKSIKVILLSSKHAASGINLVVANKLILIEPVYGNKEYKENIENQAVGRINRIGQERDIDIVRFLVRDSVEESISNGSEHIKFKM</sequence>
<dbReference type="SUPFAM" id="SSF52540">
    <property type="entry name" value="P-loop containing nucleoside triphosphate hydrolases"/>
    <property type="match status" value="2"/>
</dbReference>
<dbReference type="SUPFAM" id="SSF57850">
    <property type="entry name" value="RING/U-box"/>
    <property type="match status" value="1"/>
</dbReference>
<organism evidence="10">
    <name type="scientific">Mimivirus AB-566-O17</name>
    <dbReference type="NCBI Taxonomy" id="1988039"/>
    <lineage>
        <taxon>Viruses</taxon>
        <taxon>Varidnaviria</taxon>
        <taxon>Bamfordvirae</taxon>
        <taxon>Nucleocytoviricota</taxon>
        <taxon>Megaviricetes</taxon>
        <taxon>Imitervirales</taxon>
        <taxon>Mimiviridae</taxon>
        <taxon>Megamimivirinae</taxon>
        <taxon>Mimivirus</taxon>
    </lineage>
</organism>
<protein>
    <submittedName>
        <fullName evidence="10">Putative zinc finger domain-containing protein</fullName>
    </submittedName>
</protein>
<dbReference type="PROSITE" id="PS00518">
    <property type="entry name" value="ZF_RING_1"/>
    <property type="match status" value="1"/>
</dbReference>
<dbReference type="Pfam" id="PF00176">
    <property type="entry name" value="SNF2-rel_dom"/>
    <property type="match status" value="1"/>
</dbReference>
<dbReference type="EMBL" id="KY565527">
    <property type="protein sequence ID" value="ARR75019.1"/>
    <property type="molecule type" value="Genomic_DNA"/>
</dbReference>
<dbReference type="Pfam" id="PF00271">
    <property type="entry name" value="Helicase_C"/>
    <property type="match status" value="1"/>
</dbReference>
<dbReference type="CDD" id="cd18793">
    <property type="entry name" value="SF2_C_SNF"/>
    <property type="match status" value="1"/>
</dbReference>
<dbReference type="InterPro" id="IPR013083">
    <property type="entry name" value="Znf_RING/FYVE/PHD"/>
</dbReference>
<feature type="domain" description="RING-type" evidence="9">
    <location>
        <begin position="553"/>
        <end position="591"/>
    </location>
</feature>
<dbReference type="InterPro" id="IPR001841">
    <property type="entry name" value="Znf_RING"/>
</dbReference>
<dbReference type="InterPro" id="IPR049730">
    <property type="entry name" value="SNF2/RAD54-like_C"/>
</dbReference>
<dbReference type="InterPro" id="IPR001650">
    <property type="entry name" value="Helicase_C-like"/>
</dbReference>
<dbReference type="SMART" id="SM00184">
    <property type="entry name" value="RING"/>
    <property type="match status" value="1"/>
</dbReference>
<dbReference type="GO" id="GO:0016787">
    <property type="term" value="F:hydrolase activity"/>
    <property type="evidence" value="ECO:0007669"/>
    <property type="project" value="UniProtKB-KW"/>
</dbReference>
<dbReference type="GO" id="GO:0004386">
    <property type="term" value="F:helicase activity"/>
    <property type="evidence" value="ECO:0007669"/>
    <property type="project" value="UniProtKB-KW"/>
</dbReference>
<dbReference type="Gene3D" id="3.40.50.300">
    <property type="entry name" value="P-loop containing nucleotide triphosphate hydrolases"/>
    <property type="match status" value="2"/>
</dbReference>
<proteinExistence type="predicted"/>
<dbReference type="InterPro" id="IPR018957">
    <property type="entry name" value="Znf_C3HC4_RING-type"/>
</dbReference>
<evidence type="ECO:0000256" key="8">
    <source>
        <dbReference type="PROSITE-ProRule" id="PRU00175"/>
    </source>
</evidence>
<gene>
    <name evidence="10" type="ORF">SAGO17_00101</name>
</gene>
<evidence type="ECO:0000256" key="1">
    <source>
        <dbReference type="ARBA" id="ARBA00022723"/>
    </source>
</evidence>
<keyword evidence="2" id="KW-0547">Nucleotide-binding</keyword>
<evidence type="ECO:0000256" key="5">
    <source>
        <dbReference type="ARBA" id="ARBA00022806"/>
    </source>
</evidence>
<evidence type="ECO:0000256" key="2">
    <source>
        <dbReference type="ARBA" id="ARBA00022741"/>
    </source>
</evidence>
<keyword evidence="4" id="KW-0378">Hydrolase</keyword>
<evidence type="ECO:0000256" key="3">
    <source>
        <dbReference type="ARBA" id="ARBA00022771"/>
    </source>
</evidence>
<evidence type="ECO:0000313" key="10">
    <source>
        <dbReference type="EMBL" id="ARR75019.1"/>
    </source>
</evidence>
<evidence type="ECO:0000256" key="6">
    <source>
        <dbReference type="ARBA" id="ARBA00022833"/>
    </source>
</evidence>